<evidence type="ECO:0000313" key="5">
    <source>
        <dbReference type="EMBL" id="SIS95572.1"/>
    </source>
</evidence>
<keyword evidence="1 2" id="KW-0732">Signal</keyword>
<feature type="domain" description="T9SS-like galactose binding" evidence="4">
    <location>
        <begin position="19"/>
        <end position="114"/>
    </location>
</feature>
<dbReference type="OrthoDB" id="951108at2"/>
<evidence type="ECO:0000313" key="6">
    <source>
        <dbReference type="Proteomes" id="UP000186744"/>
    </source>
</evidence>
<dbReference type="InterPro" id="IPR026444">
    <property type="entry name" value="Secre_tail"/>
</dbReference>
<name>A0A1N7NB87_9FLAO</name>
<keyword evidence="6" id="KW-1185">Reference proteome</keyword>
<feature type="domain" description="T9SS-like galactose binding" evidence="4">
    <location>
        <begin position="294"/>
        <end position="419"/>
    </location>
</feature>
<dbReference type="EMBL" id="FTOL01000003">
    <property type="protein sequence ID" value="SIS95572.1"/>
    <property type="molecule type" value="Genomic_DNA"/>
</dbReference>
<evidence type="ECO:0000256" key="1">
    <source>
        <dbReference type="ARBA" id="ARBA00022729"/>
    </source>
</evidence>
<evidence type="ECO:0000259" key="3">
    <source>
        <dbReference type="Pfam" id="PF18962"/>
    </source>
</evidence>
<proteinExistence type="predicted"/>
<dbReference type="Pfam" id="PF18962">
    <property type="entry name" value="Por_Secre_tail"/>
    <property type="match status" value="1"/>
</dbReference>
<evidence type="ECO:0000259" key="4">
    <source>
        <dbReference type="Pfam" id="PF23759"/>
    </source>
</evidence>
<feature type="signal peptide" evidence="2">
    <location>
        <begin position="1"/>
        <end position="18"/>
    </location>
</feature>
<dbReference type="STRING" id="373668.SAMN05421786_103379"/>
<evidence type="ECO:0000256" key="2">
    <source>
        <dbReference type="SAM" id="SignalP"/>
    </source>
</evidence>
<dbReference type="Pfam" id="PF23759">
    <property type="entry name" value="GBD_T9SS_assoc"/>
    <property type="match status" value="4"/>
</dbReference>
<protein>
    <submittedName>
        <fullName evidence="5">Por secretion system C-terminal sorting domain-containing protein</fullName>
    </submittedName>
</protein>
<feature type="chain" id="PRO_5012342708" evidence="2">
    <location>
        <begin position="19"/>
        <end position="646"/>
    </location>
</feature>
<accession>A0A1N7NB87</accession>
<feature type="domain" description="Secretion system C-terminal sorting" evidence="3">
    <location>
        <begin position="578"/>
        <end position="639"/>
    </location>
</feature>
<feature type="domain" description="T9SS-like galactose binding" evidence="4">
    <location>
        <begin position="429"/>
        <end position="544"/>
    </location>
</feature>
<dbReference type="AlphaFoldDB" id="A0A1N7NB87"/>
<reference evidence="6" key="1">
    <citation type="submission" date="2017-01" db="EMBL/GenBank/DDBJ databases">
        <authorList>
            <person name="Varghese N."/>
            <person name="Submissions S."/>
        </authorList>
    </citation>
    <scope>NUCLEOTIDE SEQUENCE [LARGE SCALE GENOMIC DNA]</scope>
    <source>
        <strain evidence="6">DSM 18017</strain>
    </source>
</reference>
<sequence length="646" mass="69588">MRKLLFCLFLLTIVFVSAQNDNCSEAITLNVGTSFSSNVITSSNSGATTDGNLPSCASYAVDNVWFTAVVPQSGKITIETRKTDNSAFDDSVLTVYSGTCGSLSQVSCNDDNYSNENSLSKIQLTGQTPGAILYISVWKYDSEIDDGEFQISAYEPIPPTNDNCSEAKSLTVGVDFSTGATTVDNTGATTDGPTPSCAPNALNNIWFTAVVPQSGNLKVTTLSTSNSSLYGITLTAYNGTCDSLTEIDCNTNSTISLIGKTPGSVIYISASKEDSYIDDGEFQISAYDPIPPGNDNCSQATPLTVGTDFDSHVFTANNFEATSDGTPPSCNPYSINNIWFTAVIPQSGQLKIVTKNIPESLFHSPTISVYTGTCDSLIEIGCSVDYDYSSILLTGQVPGTTIYISVWKKDQNIEDGEFQISAYDPIPPTNDNCSQATLLTVGPDFDSNVITSTNAEATTDGTLPSCNAEAKDNVWFKVIVPASGNLTIETNDAPDSPFYNPLPTVYSGDCNSLTEIECNQDFYSSISLTSQTPGTTLYISVWKYNPYSYNGKFLISAYDDSILSTHEISKNEKEITAFPNPFNDTLTISDISNVNSIFITDTSGRMIKTIEKPSSSLYLNDLKEGLYFVTLKMKDGSKKTIKAIKK</sequence>
<dbReference type="Proteomes" id="UP000186744">
    <property type="component" value="Unassembled WGS sequence"/>
</dbReference>
<dbReference type="InterPro" id="IPR056600">
    <property type="entry name" value="GBD_T9SS_assoc"/>
</dbReference>
<organism evidence="5 6">
    <name type="scientific">Chryseobacterium ureilyticum</name>
    <dbReference type="NCBI Taxonomy" id="373668"/>
    <lineage>
        <taxon>Bacteria</taxon>
        <taxon>Pseudomonadati</taxon>
        <taxon>Bacteroidota</taxon>
        <taxon>Flavobacteriia</taxon>
        <taxon>Flavobacteriales</taxon>
        <taxon>Weeksellaceae</taxon>
        <taxon>Chryseobacterium group</taxon>
        <taxon>Chryseobacterium</taxon>
    </lineage>
</organism>
<dbReference type="NCBIfam" id="TIGR04183">
    <property type="entry name" value="Por_Secre_tail"/>
    <property type="match status" value="1"/>
</dbReference>
<feature type="domain" description="T9SS-like galactose binding" evidence="4">
    <location>
        <begin position="160"/>
        <end position="276"/>
    </location>
</feature>
<gene>
    <name evidence="5" type="ORF">SAMN05421786_103379</name>
</gene>
<dbReference type="RefSeq" id="WP_076552088.1">
    <property type="nucleotide sequence ID" value="NZ_FTOL01000003.1"/>
</dbReference>
<dbReference type="Gene3D" id="2.60.120.380">
    <property type="match status" value="1"/>
</dbReference>